<evidence type="ECO:0000256" key="1">
    <source>
        <dbReference type="SAM" id="Phobius"/>
    </source>
</evidence>
<dbReference type="AlphaFoldDB" id="A0ABD5NR72"/>
<reference evidence="2 3" key="1">
    <citation type="journal article" date="2019" name="Int. J. Syst. Evol. Microbiol.">
        <title>The Global Catalogue of Microorganisms (GCM) 10K type strain sequencing project: providing services to taxonomists for standard genome sequencing and annotation.</title>
        <authorList>
            <consortium name="The Broad Institute Genomics Platform"/>
            <consortium name="The Broad Institute Genome Sequencing Center for Infectious Disease"/>
            <person name="Wu L."/>
            <person name="Ma J."/>
        </authorList>
    </citation>
    <scope>NUCLEOTIDE SEQUENCE [LARGE SCALE GENOMIC DNA]</scope>
    <source>
        <strain evidence="2 3">IBRC-M 10256</strain>
    </source>
</reference>
<keyword evidence="1" id="KW-0472">Membrane</keyword>
<feature type="transmembrane region" description="Helical" evidence="1">
    <location>
        <begin position="451"/>
        <end position="469"/>
    </location>
</feature>
<feature type="transmembrane region" description="Helical" evidence="1">
    <location>
        <begin position="481"/>
        <end position="505"/>
    </location>
</feature>
<sequence length="639" mass="70645">MRLWTRFNTNRHKSLAMVSISAGILGLMLSVFISNPFAKIYPLAALSGGIFSVFTANRNWIQKLPATPFDWRLSMLGFLFGVGTLTLVYRLGGFTRSVWVIGLTIVLYCISLFVILSRKPLLGISFALISGLLHRATIHFSSPYPFGSDGHYHFRHTQELITTGALDQVFATSKYYYAPAYHEILASVAHVTGLDVQEIFFLSVTFLYTVVPPLVIFALIQRTYGAPMLGSLGGLLYITADFTLGWSVFQSTTTIGMVFFTLAVYGTHRFLVTDSKRMLGVALICYLMVLLTHQSTGWITLMALVAILAADYHRERRFHIIGYLMILGVSLVQFWRITRYSGPEGDAPDVVSSLVMQLIPLLSQIGFRSSGGGGGETLPEGLNVATSVAGGLTPIHVVGSAVLFGLAAVGVIRHLGHRWDQFGVQFTALIGILYLFAFGGPLFNIDFFFPMRWFQFISFALAPFAAIGLREVFTEDIIGRVALPALILFCGVWFAIMAVGFIGAVDGPIADDAHSAQRYAANDNEYAMYEFVDAYGDDSSIIADGRASTIIRRYYDNPNSSMLTINHSRNKVQLQSGSQLVIERPYLYSGNALYQLKTTNARFTVFGKVPQVSFGCDVNMVYKNGESYNIYQKHNRCVG</sequence>
<feature type="transmembrane region" description="Helical" evidence="1">
    <location>
        <begin position="40"/>
        <end position="61"/>
    </location>
</feature>
<dbReference type="RefSeq" id="WP_382274441.1">
    <property type="nucleotide sequence ID" value="NZ_JBHSAQ010000010.1"/>
</dbReference>
<keyword evidence="3" id="KW-1185">Reference proteome</keyword>
<evidence type="ECO:0000313" key="3">
    <source>
        <dbReference type="Proteomes" id="UP001595846"/>
    </source>
</evidence>
<keyword evidence="1" id="KW-0812">Transmembrane</keyword>
<feature type="transmembrane region" description="Helical" evidence="1">
    <location>
        <begin position="424"/>
        <end position="445"/>
    </location>
</feature>
<feature type="transmembrane region" description="Helical" evidence="1">
    <location>
        <begin position="121"/>
        <end position="138"/>
    </location>
</feature>
<gene>
    <name evidence="2" type="ORF">ACFOUR_11990</name>
</gene>
<protein>
    <recommendedName>
        <fullName evidence="4">Glycosyltransferase RgtA/B/C/D-like domain-containing protein</fullName>
    </recommendedName>
</protein>
<feature type="transmembrane region" description="Helical" evidence="1">
    <location>
        <begin position="199"/>
        <end position="220"/>
    </location>
</feature>
<evidence type="ECO:0008006" key="4">
    <source>
        <dbReference type="Google" id="ProtNLM"/>
    </source>
</evidence>
<accession>A0ABD5NR72</accession>
<feature type="transmembrane region" description="Helical" evidence="1">
    <location>
        <begin position="284"/>
        <end position="308"/>
    </location>
</feature>
<keyword evidence="1" id="KW-1133">Transmembrane helix</keyword>
<proteinExistence type="predicted"/>
<evidence type="ECO:0000313" key="2">
    <source>
        <dbReference type="EMBL" id="MFC3959084.1"/>
    </source>
</evidence>
<feature type="transmembrane region" description="Helical" evidence="1">
    <location>
        <begin position="98"/>
        <end position="116"/>
    </location>
</feature>
<feature type="transmembrane region" description="Helical" evidence="1">
    <location>
        <begin position="387"/>
        <end position="412"/>
    </location>
</feature>
<dbReference type="EMBL" id="JBHSAQ010000010">
    <property type="protein sequence ID" value="MFC3959084.1"/>
    <property type="molecule type" value="Genomic_DNA"/>
</dbReference>
<organism evidence="2 3">
    <name type="scientific">Halovivax cerinus</name>
    <dbReference type="NCBI Taxonomy" id="1487865"/>
    <lineage>
        <taxon>Archaea</taxon>
        <taxon>Methanobacteriati</taxon>
        <taxon>Methanobacteriota</taxon>
        <taxon>Stenosarchaea group</taxon>
        <taxon>Halobacteria</taxon>
        <taxon>Halobacteriales</taxon>
        <taxon>Natrialbaceae</taxon>
        <taxon>Halovivax</taxon>
    </lineage>
</organism>
<name>A0ABD5NR72_9EURY</name>
<feature type="transmembrane region" description="Helical" evidence="1">
    <location>
        <begin position="15"/>
        <end position="34"/>
    </location>
</feature>
<comment type="caution">
    <text evidence="2">The sequence shown here is derived from an EMBL/GenBank/DDBJ whole genome shotgun (WGS) entry which is preliminary data.</text>
</comment>
<dbReference type="Proteomes" id="UP001595846">
    <property type="component" value="Unassembled WGS sequence"/>
</dbReference>
<feature type="transmembrane region" description="Helical" evidence="1">
    <location>
        <begin position="320"/>
        <end position="338"/>
    </location>
</feature>
<feature type="transmembrane region" description="Helical" evidence="1">
    <location>
        <begin position="73"/>
        <end position="92"/>
    </location>
</feature>